<comment type="subcellular location">
    <subcellularLocation>
        <location evidence="1">Nucleus</location>
    </subcellularLocation>
</comment>
<evidence type="ECO:0000313" key="7">
    <source>
        <dbReference type="EMBL" id="KAE9616715.1"/>
    </source>
</evidence>
<protein>
    <submittedName>
        <fullName evidence="7">Putative histone acetyltransferase chromatin regulator PHD family</fullName>
    </submittedName>
</protein>
<dbReference type="PANTHER" id="PTHR47025">
    <property type="entry name" value="AUTOIMMUNE REGULATOR"/>
    <property type="match status" value="1"/>
</dbReference>
<dbReference type="CDD" id="cd15539">
    <property type="entry name" value="PHD1_AIRE"/>
    <property type="match status" value="1"/>
</dbReference>
<dbReference type="PROSITE" id="PS50016">
    <property type="entry name" value="ZF_PHD_2"/>
    <property type="match status" value="1"/>
</dbReference>
<keyword evidence="3" id="KW-0863">Zinc-finger</keyword>
<dbReference type="InterPro" id="IPR013083">
    <property type="entry name" value="Znf_RING/FYVE/PHD"/>
</dbReference>
<reference evidence="8" key="1">
    <citation type="journal article" date="2020" name="Nat. Commun.">
        <title>Genome sequence of the cluster root forming white lupin.</title>
        <authorList>
            <person name="Hufnagel B."/>
            <person name="Marques A."/>
            <person name="Soriano A."/>
            <person name="Marques L."/>
            <person name="Divol F."/>
            <person name="Doumas P."/>
            <person name="Sallet E."/>
            <person name="Mancinotti D."/>
            <person name="Carrere S."/>
            <person name="Marande W."/>
            <person name="Arribat S."/>
            <person name="Keller J."/>
            <person name="Huneau C."/>
            <person name="Blein T."/>
            <person name="Aime D."/>
            <person name="Laguerre M."/>
            <person name="Taylor J."/>
            <person name="Schubert V."/>
            <person name="Nelson M."/>
            <person name="Geu-Flores F."/>
            <person name="Crespi M."/>
            <person name="Gallardo-Guerrero K."/>
            <person name="Delaux P.-M."/>
            <person name="Salse J."/>
            <person name="Berges H."/>
            <person name="Guyot R."/>
            <person name="Gouzy J."/>
            <person name="Peret B."/>
        </authorList>
    </citation>
    <scope>NUCLEOTIDE SEQUENCE [LARGE SCALE GENOMIC DNA]</scope>
    <source>
        <strain evidence="8">cv. Amiga</strain>
    </source>
</reference>
<dbReference type="Pfam" id="PF23209">
    <property type="entry name" value="IDM1_C"/>
    <property type="match status" value="1"/>
</dbReference>
<evidence type="ECO:0000256" key="5">
    <source>
        <dbReference type="ARBA" id="ARBA00023242"/>
    </source>
</evidence>
<evidence type="ECO:0000313" key="8">
    <source>
        <dbReference type="Proteomes" id="UP000447434"/>
    </source>
</evidence>
<dbReference type="InterPro" id="IPR001965">
    <property type="entry name" value="Znf_PHD"/>
</dbReference>
<keyword evidence="2" id="KW-0479">Metal-binding</keyword>
<dbReference type="SUPFAM" id="SSF55729">
    <property type="entry name" value="Acyl-CoA N-acyltransferases (Nat)"/>
    <property type="match status" value="1"/>
</dbReference>
<dbReference type="GO" id="GO:0000977">
    <property type="term" value="F:RNA polymerase II transcription regulatory region sequence-specific DNA binding"/>
    <property type="evidence" value="ECO:0007669"/>
    <property type="project" value="TreeGrafter"/>
</dbReference>
<proteinExistence type="predicted"/>
<dbReference type="PROSITE" id="PS01359">
    <property type="entry name" value="ZF_PHD_1"/>
    <property type="match status" value="1"/>
</dbReference>
<dbReference type="InterPro" id="IPR032308">
    <property type="entry name" value="TDBD"/>
</dbReference>
<dbReference type="SUPFAM" id="SSF57903">
    <property type="entry name" value="FYVE/PHD zinc finger"/>
    <property type="match status" value="2"/>
</dbReference>
<dbReference type="GO" id="GO:0045944">
    <property type="term" value="P:positive regulation of transcription by RNA polymerase II"/>
    <property type="evidence" value="ECO:0007669"/>
    <property type="project" value="TreeGrafter"/>
</dbReference>
<name>A0A6A5PHU7_LUPAL</name>
<dbReference type="AlphaFoldDB" id="A0A6A5PHU7"/>
<dbReference type="OrthoDB" id="1903104at2759"/>
<evidence type="ECO:0000256" key="3">
    <source>
        <dbReference type="ARBA" id="ARBA00022771"/>
    </source>
</evidence>
<dbReference type="InterPro" id="IPR019786">
    <property type="entry name" value="Zinc_finger_PHD-type_CS"/>
</dbReference>
<feature type="compositionally biased region" description="Basic and acidic residues" evidence="6">
    <location>
        <begin position="124"/>
        <end position="133"/>
    </location>
</feature>
<keyword evidence="4" id="KW-0862">Zinc</keyword>
<dbReference type="FunFam" id="3.40.630.30:FF:000073">
    <property type="entry name" value="PHD finger family protein"/>
    <property type="match status" value="1"/>
</dbReference>
<gene>
    <name evidence="7" type="ORF">Lalb_Chr03g0027741</name>
</gene>
<organism evidence="7 8">
    <name type="scientific">Lupinus albus</name>
    <name type="common">White lupine</name>
    <name type="synonym">Lupinus termis</name>
    <dbReference type="NCBI Taxonomy" id="3870"/>
    <lineage>
        <taxon>Eukaryota</taxon>
        <taxon>Viridiplantae</taxon>
        <taxon>Streptophyta</taxon>
        <taxon>Embryophyta</taxon>
        <taxon>Tracheophyta</taxon>
        <taxon>Spermatophyta</taxon>
        <taxon>Magnoliopsida</taxon>
        <taxon>eudicotyledons</taxon>
        <taxon>Gunneridae</taxon>
        <taxon>Pentapetalae</taxon>
        <taxon>rosids</taxon>
        <taxon>fabids</taxon>
        <taxon>Fabales</taxon>
        <taxon>Fabaceae</taxon>
        <taxon>Papilionoideae</taxon>
        <taxon>50 kb inversion clade</taxon>
        <taxon>genistoids sensu lato</taxon>
        <taxon>core genistoids</taxon>
        <taxon>Genisteae</taxon>
        <taxon>Lupinus</taxon>
    </lineage>
</organism>
<keyword evidence="5" id="KW-0539">Nucleus</keyword>
<feature type="region of interest" description="Disordered" evidence="6">
    <location>
        <begin position="35"/>
        <end position="85"/>
    </location>
</feature>
<dbReference type="InterPro" id="IPR056511">
    <property type="entry name" value="IDM1_C"/>
</dbReference>
<dbReference type="GO" id="GO:0042393">
    <property type="term" value="F:histone binding"/>
    <property type="evidence" value="ECO:0007669"/>
    <property type="project" value="TreeGrafter"/>
</dbReference>
<dbReference type="GO" id="GO:0016740">
    <property type="term" value="F:transferase activity"/>
    <property type="evidence" value="ECO:0007669"/>
    <property type="project" value="UniProtKB-KW"/>
</dbReference>
<dbReference type="GO" id="GO:0003682">
    <property type="term" value="F:chromatin binding"/>
    <property type="evidence" value="ECO:0007669"/>
    <property type="project" value="TreeGrafter"/>
</dbReference>
<evidence type="ECO:0000256" key="1">
    <source>
        <dbReference type="ARBA" id="ARBA00004123"/>
    </source>
</evidence>
<dbReference type="GO" id="GO:0008270">
    <property type="term" value="F:zinc ion binding"/>
    <property type="evidence" value="ECO:0007669"/>
    <property type="project" value="UniProtKB-KW"/>
</dbReference>
<dbReference type="GO" id="GO:0005634">
    <property type="term" value="C:nucleus"/>
    <property type="evidence" value="ECO:0007669"/>
    <property type="project" value="UniProtKB-SubCell"/>
</dbReference>
<feature type="compositionally biased region" description="Polar residues" evidence="6">
    <location>
        <begin position="47"/>
        <end position="57"/>
    </location>
</feature>
<dbReference type="InterPro" id="IPR016181">
    <property type="entry name" value="Acyl_CoA_acyltransferase"/>
</dbReference>
<feature type="region of interest" description="Disordered" evidence="6">
    <location>
        <begin position="102"/>
        <end position="133"/>
    </location>
</feature>
<evidence type="ECO:0000256" key="6">
    <source>
        <dbReference type="SAM" id="MobiDB-lite"/>
    </source>
</evidence>
<comment type="caution">
    <text evidence="7">The sequence shown here is derived from an EMBL/GenBank/DDBJ whole genome shotgun (WGS) entry which is preliminary data.</text>
</comment>
<dbReference type="Gene3D" id="3.40.630.30">
    <property type="match status" value="1"/>
</dbReference>
<dbReference type="Pfam" id="PF23011">
    <property type="entry name" value="PHD-1st_NSD"/>
    <property type="match status" value="1"/>
</dbReference>
<dbReference type="InterPro" id="IPR059153">
    <property type="entry name" value="NSD_PHD-1st"/>
</dbReference>
<dbReference type="FunFam" id="3.30.40.10:FF:000494">
    <property type="entry name" value="Acyl-CoA N-acyltransferase with RING/FYVE/PHD-type zinc finger domain"/>
    <property type="match status" value="1"/>
</dbReference>
<evidence type="ECO:0000256" key="2">
    <source>
        <dbReference type="ARBA" id="ARBA00022723"/>
    </source>
</evidence>
<dbReference type="EMBL" id="WOCE01000003">
    <property type="protein sequence ID" value="KAE9616715.1"/>
    <property type="molecule type" value="Genomic_DNA"/>
</dbReference>
<dbReference type="Pfam" id="PF16135">
    <property type="entry name" value="TDBD"/>
    <property type="match status" value="2"/>
</dbReference>
<accession>A0A6A5PHU7</accession>
<evidence type="ECO:0000256" key="4">
    <source>
        <dbReference type="ARBA" id="ARBA00022833"/>
    </source>
</evidence>
<dbReference type="Gene3D" id="3.30.40.10">
    <property type="entry name" value="Zinc/RING finger domain, C3HC4 (zinc finger)"/>
    <property type="match status" value="2"/>
</dbReference>
<dbReference type="InterPro" id="IPR011011">
    <property type="entry name" value="Znf_FYVE_PHD"/>
</dbReference>
<keyword evidence="8" id="KW-1185">Reference proteome</keyword>
<dbReference type="PANTHER" id="PTHR47025:SF2">
    <property type="entry name" value="AUTOIMMUNE REGULATOR"/>
    <property type="match status" value="1"/>
</dbReference>
<dbReference type="SMART" id="SM00249">
    <property type="entry name" value="PHD"/>
    <property type="match status" value="2"/>
</dbReference>
<keyword evidence="7" id="KW-0808">Transferase</keyword>
<dbReference type="Proteomes" id="UP000447434">
    <property type="component" value="Chromosome 3"/>
</dbReference>
<sequence length="939" mass="103956">MAKGTDLEQSVAMSRVRTGLKRELAFALKAQSEINGGSLGRTRSGKNRNVIQVQTTPARKRSKKEENVVGDAMSEEEEAKSDVVDPKIGELIEKRELEVERARPMGVCEEEPKRDIVLETATDDEPKPGGDEIVHPIFKTEVKEEPKVEKRELVVCGEEPKSDVLVETASNDELKSGNEVGQPICESGMDRVDTSPSPHMEESFNNGTTLVLVNDRKVNKMSVEKPVRRFTRSALKKTVVDAKVASDEENASVKAVDIGDVKKEVEAEKLIAASSGMELSKTTTRKKLPSNLKDLLAAGILEGLAVNYACGVKGQRPGEFDLRGVIRGNGIVCHCEICKGDEVVTPTVFEQHAGTSNRSPPGYIYLENGNTLCDIMTTCLNVPLDTMEEAVQRVLGGFTMKKSTFCFNCQDVNVVSRLLCNSCLEFKDCQPSPLQTNESKNTCVSQAVQSRSLEPVVNTKSLNNGMKHSTSRDRSHGKLTRKDLRLHKLVFEEDVLPDGTEVAYYARGKQLLVGYKKGFGIVCSCCNSQVSPSTFEAHAGWPSRRKPYLNIYTSNGVSLHELSISLSKDPRFCIRDNDDLCTICQDGGDLLCCDGCPRAFHIDCVPLPCIPSGTWYCKYCMNIFQREKYVEHNANALAAGRVAGVDPLEQIHQRCIRIVKAGEFDNDGCVLCRGRDFSKSFGPRTVIICDQCEREYHVGCLKDHNMQNLEALPEGNWFCCSDCNQIHTSLLNLIACGEEELPVSLVSLIKRKREEKGLETEAGPDIKWMVLNWKMVASDENRQLLSKAVAIFHEQFDPIVDSGSGLDFIPAMLYGRSINGHDFGGMYCAMLTVNQVVVSAGIFRIFGSEVAELPLVATIADYQGQGYFQSLFACIERLLGSLNVRHLVLPAAEEAESIWTSKFGFKKLGQNEINSYKRQYHLMAFQETPLLQKPVVPAL</sequence>
<dbReference type="InterPro" id="IPR019787">
    <property type="entry name" value="Znf_PHD-finger"/>
</dbReference>